<evidence type="ECO:0000256" key="14">
    <source>
        <dbReference type="SAM" id="MobiDB-lite"/>
    </source>
</evidence>
<comment type="function">
    <text evidence="13">Required for the insertion and/or proper folding and/or complex formation of integral membrane proteins into the membrane. Involved in integration of membrane proteins that insert both dependently and independently of the Sec translocase complex, as well as at least some lipoproteins. Aids folding of multispanning membrane proteins.</text>
</comment>
<keyword evidence="9 13" id="KW-0472">Membrane</keyword>
<feature type="transmembrane region" description="Helical" evidence="13">
    <location>
        <begin position="515"/>
        <end position="540"/>
    </location>
</feature>
<dbReference type="PRINTS" id="PR01900">
    <property type="entry name" value="YIDCPROTEIN"/>
</dbReference>
<keyword evidence="10 13" id="KW-0143">Chaperone</keyword>
<evidence type="ECO:0000259" key="15">
    <source>
        <dbReference type="Pfam" id="PF02096"/>
    </source>
</evidence>
<feature type="domain" description="Membrane insertase YidC/Oxa/ALB C-terminal" evidence="15">
    <location>
        <begin position="376"/>
        <end position="554"/>
    </location>
</feature>
<keyword evidence="7 13" id="KW-0653">Protein transport</keyword>
<evidence type="ECO:0000259" key="16">
    <source>
        <dbReference type="Pfam" id="PF14849"/>
    </source>
</evidence>
<evidence type="ECO:0000256" key="13">
    <source>
        <dbReference type="HAMAP-Rule" id="MF_01810"/>
    </source>
</evidence>
<dbReference type="GO" id="GO:0005886">
    <property type="term" value="C:plasma membrane"/>
    <property type="evidence" value="ECO:0007669"/>
    <property type="project" value="UniProtKB-SubCell"/>
</dbReference>
<evidence type="ECO:0000256" key="9">
    <source>
        <dbReference type="ARBA" id="ARBA00023136"/>
    </source>
</evidence>
<evidence type="ECO:0000256" key="10">
    <source>
        <dbReference type="ARBA" id="ARBA00023186"/>
    </source>
</evidence>
<evidence type="ECO:0000313" key="17">
    <source>
        <dbReference type="EMBL" id="NYZ66805.1"/>
    </source>
</evidence>
<dbReference type="NCBIfam" id="NF002352">
    <property type="entry name" value="PRK01318.1-3"/>
    <property type="match status" value="1"/>
</dbReference>
<dbReference type="NCBIfam" id="TIGR03593">
    <property type="entry name" value="yidC_nterm"/>
    <property type="match status" value="1"/>
</dbReference>
<keyword evidence="18" id="KW-1185">Reference proteome</keyword>
<evidence type="ECO:0000256" key="7">
    <source>
        <dbReference type="ARBA" id="ARBA00022927"/>
    </source>
</evidence>
<dbReference type="Pfam" id="PF02096">
    <property type="entry name" value="60KD_IMP"/>
    <property type="match status" value="1"/>
</dbReference>
<dbReference type="Proteomes" id="UP000569732">
    <property type="component" value="Unassembled WGS sequence"/>
</dbReference>
<evidence type="ECO:0000256" key="11">
    <source>
        <dbReference type="ARBA" id="ARBA00033245"/>
    </source>
</evidence>
<organism evidence="17 18">
    <name type="scientific">Spartinivicinus marinus</name>
    <dbReference type="NCBI Taxonomy" id="2994442"/>
    <lineage>
        <taxon>Bacteria</taxon>
        <taxon>Pseudomonadati</taxon>
        <taxon>Pseudomonadota</taxon>
        <taxon>Gammaproteobacteria</taxon>
        <taxon>Oceanospirillales</taxon>
        <taxon>Zooshikellaceae</taxon>
        <taxon>Spartinivicinus</taxon>
    </lineage>
</organism>
<dbReference type="CDD" id="cd19961">
    <property type="entry name" value="EcYidC-like_peri"/>
    <property type="match status" value="1"/>
</dbReference>
<dbReference type="Pfam" id="PF14849">
    <property type="entry name" value="YidC_periplas"/>
    <property type="match status" value="1"/>
</dbReference>
<evidence type="ECO:0000313" key="18">
    <source>
        <dbReference type="Proteomes" id="UP000569732"/>
    </source>
</evidence>
<dbReference type="NCBIfam" id="TIGR03592">
    <property type="entry name" value="yidC_oxa1_cterm"/>
    <property type="match status" value="1"/>
</dbReference>
<dbReference type="HAMAP" id="MF_01810">
    <property type="entry name" value="YidC_type1"/>
    <property type="match status" value="1"/>
</dbReference>
<dbReference type="EMBL" id="JACCKB010000017">
    <property type="protein sequence ID" value="NYZ66805.1"/>
    <property type="molecule type" value="Genomic_DNA"/>
</dbReference>
<dbReference type="GO" id="GO:0015031">
    <property type="term" value="P:protein transport"/>
    <property type="evidence" value="ECO:0007669"/>
    <property type="project" value="UniProtKB-KW"/>
</dbReference>
<sequence>MDFQRTLLIGGLAIVGYLMILQWDKDYNQVPTTTQQQEQHQTVPSTEDAPQLTQAKQGASDDVPMLDSVADAPTDDTAADKQVVTVTTDTFAVEIDTKGGNIVKASLLKYPVKLPDDNEPNPAPFTLLERSSARTFIAQSGLIGPDGTDSKGKATYQAAQTNYQLNGGETLNVDLSLVDKKGVKVIKRYTFTKGSYEVKVSYVVDNTSSTTWQANLYAQLKRDNTQDPSNSSSSMGMSTYLGAAVRGKEERYVKLPFDEFEEEKFNADVTGGYAAVLQHYFVSAWIPNQEQLNNFYTRKAGSNNIVGFKNQNNPLKLAAGEKGEISATLYLGPKDQKRLAELADGLELTIDYGVLWFVAQPLFWLLTFIHSLIPNWGWSIILLTVMVKAAFYPLSAASYRSMANMRRLSPKLQEMRERYGDDRQKMSQAMMEMYKKEKINPLGGCLPILVQMPVFIALYWVLLESVELRQAPWLGWITDLSVKDPYFILPLIMGASMFVQQLLNPTPPDPMQAKVMKLMPIIFTVFFLFFPAGLVLYWVVNNLLSIAQQWMITRQIEGQAAAKSTK</sequence>
<dbReference type="InterPro" id="IPR028055">
    <property type="entry name" value="YidC/Oxa/ALB_C"/>
</dbReference>
<evidence type="ECO:0000256" key="3">
    <source>
        <dbReference type="ARBA" id="ARBA00015325"/>
    </source>
</evidence>
<keyword evidence="6 13" id="KW-0812">Transmembrane</keyword>
<comment type="caution">
    <text evidence="13">Lacks conserved residue(s) required for the propagation of feature annotation.</text>
</comment>
<dbReference type="RefSeq" id="WP_180568828.1">
    <property type="nucleotide sequence ID" value="NZ_JACCKB010000017.1"/>
</dbReference>
<keyword evidence="5 13" id="KW-1003">Cell membrane</keyword>
<feature type="transmembrane region" description="Helical" evidence="13">
    <location>
        <begin position="439"/>
        <end position="462"/>
    </location>
</feature>
<evidence type="ECO:0000256" key="4">
    <source>
        <dbReference type="ARBA" id="ARBA00022448"/>
    </source>
</evidence>
<dbReference type="PANTHER" id="PTHR12428:SF65">
    <property type="entry name" value="CYTOCHROME C OXIDASE ASSEMBLY PROTEIN COX18, MITOCHONDRIAL"/>
    <property type="match status" value="1"/>
</dbReference>
<dbReference type="PRINTS" id="PR00701">
    <property type="entry name" value="60KDINNERMP"/>
</dbReference>
<dbReference type="InterPro" id="IPR047196">
    <property type="entry name" value="YidC_ALB_C"/>
</dbReference>
<comment type="caution">
    <text evidence="17">The sequence shown here is derived from an EMBL/GenBank/DDBJ whole genome shotgun (WGS) entry which is preliminary data.</text>
</comment>
<evidence type="ECO:0000256" key="6">
    <source>
        <dbReference type="ARBA" id="ARBA00022692"/>
    </source>
</evidence>
<dbReference type="InterPro" id="IPR028053">
    <property type="entry name" value="Membr_insert_YidC_N"/>
</dbReference>
<evidence type="ECO:0000256" key="12">
    <source>
        <dbReference type="ARBA" id="ARBA00033342"/>
    </source>
</evidence>
<dbReference type="InterPro" id="IPR001708">
    <property type="entry name" value="YidC/ALB3/OXA1/COX18"/>
</dbReference>
<comment type="subcellular location">
    <subcellularLocation>
        <location evidence="1">Cell inner membrane</location>
        <topology evidence="1">Multi-pass membrane protein</topology>
    </subcellularLocation>
    <subcellularLocation>
        <location evidence="13">Cell membrane</location>
        <topology evidence="13">Multi-pass membrane protein</topology>
    </subcellularLocation>
</comment>
<dbReference type="InterPro" id="IPR038221">
    <property type="entry name" value="YidC_periplasmic_sf"/>
</dbReference>
<feature type="transmembrane region" description="Helical" evidence="13">
    <location>
        <begin position="379"/>
        <end position="399"/>
    </location>
</feature>
<dbReference type="InterPro" id="IPR019998">
    <property type="entry name" value="Membr_insert_YidC"/>
</dbReference>
<proteinExistence type="inferred from homology"/>
<keyword evidence="4 13" id="KW-0813">Transport</keyword>
<dbReference type="AlphaFoldDB" id="A0A853IC76"/>
<evidence type="ECO:0000256" key="5">
    <source>
        <dbReference type="ARBA" id="ARBA00022475"/>
    </source>
</evidence>
<comment type="subunit">
    <text evidence="13">Interacts with the Sec translocase complex via SecD. Specifically interacts with transmembrane segments of nascent integral membrane proteins during membrane integration.</text>
</comment>
<dbReference type="GO" id="GO:0032977">
    <property type="term" value="F:membrane insertase activity"/>
    <property type="evidence" value="ECO:0007669"/>
    <property type="project" value="InterPro"/>
</dbReference>
<keyword evidence="8 13" id="KW-1133">Transmembrane helix</keyword>
<reference evidence="17 18" key="1">
    <citation type="submission" date="2020-07" db="EMBL/GenBank/DDBJ databases">
        <title>Endozoicomonas sp. nov., isolated from sediment.</title>
        <authorList>
            <person name="Gu T."/>
        </authorList>
    </citation>
    <scope>NUCLEOTIDE SEQUENCE [LARGE SCALE GENOMIC DNA]</scope>
    <source>
        <strain evidence="17 18">SM1973</strain>
    </source>
</reference>
<dbReference type="GO" id="GO:0051205">
    <property type="term" value="P:protein insertion into membrane"/>
    <property type="evidence" value="ECO:0007669"/>
    <property type="project" value="TreeGrafter"/>
</dbReference>
<gene>
    <name evidence="13 17" type="primary">yidC</name>
    <name evidence="17" type="ORF">H0A36_12360</name>
</gene>
<comment type="similarity">
    <text evidence="2 13">Belongs to the OXA1/ALB3/YidC family. Type 1 subfamily.</text>
</comment>
<name>A0A853IC76_9GAMM</name>
<evidence type="ECO:0000256" key="2">
    <source>
        <dbReference type="ARBA" id="ARBA00010527"/>
    </source>
</evidence>
<feature type="region of interest" description="Disordered" evidence="14">
    <location>
        <begin position="32"/>
        <end position="73"/>
    </location>
</feature>
<evidence type="ECO:0000256" key="8">
    <source>
        <dbReference type="ARBA" id="ARBA00022989"/>
    </source>
</evidence>
<feature type="compositionally biased region" description="Low complexity" evidence="14">
    <location>
        <begin position="32"/>
        <end position="46"/>
    </location>
</feature>
<evidence type="ECO:0000256" key="1">
    <source>
        <dbReference type="ARBA" id="ARBA00004429"/>
    </source>
</evidence>
<accession>A0A853IC76</accession>
<dbReference type="PANTHER" id="PTHR12428">
    <property type="entry name" value="OXA1"/>
    <property type="match status" value="1"/>
</dbReference>
<dbReference type="CDD" id="cd20070">
    <property type="entry name" value="5TM_YidC_Alb3"/>
    <property type="match status" value="1"/>
</dbReference>
<protein>
    <recommendedName>
        <fullName evidence="3 13">Membrane protein insertase YidC</fullName>
    </recommendedName>
    <alternativeName>
        <fullName evidence="12 13">Foldase YidC</fullName>
    </alternativeName>
    <alternativeName>
        <fullName evidence="11 13">Membrane integrase YidC</fullName>
    </alternativeName>
    <alternativeName>
        <fullName evidence="13">Membrane protein YidC</fullName>
    </alternativeName>
</protein>
<dbReference type="Gene3D" id="2.70.98.90">
    <property type="match status" value="1"/>
</dbReference>
<feature type="domain" description="Membrane insertase YidC N-terminal" evidence="16">
    <location>
        <begin position="84"/>
        <end position="365"/>
    </location>
</feature>